<dbReference type="Pfam" id="PF07859">
    <property type="entry name" value="Abhydrolase_3"/>
    <property type="match status" value="1"/>
</dbReference>
<reference evidence="2" key="1">
    <citation type="submission" date="2019-11" db="EMBL/GenBank/DDBJ databases">
        <authorList>
            <person name="Feng L."/>
        </authorList>
    </citation>
    <scope>NUCLEOTIDE SEQUENCE</scope>
    <source>
        <strain evidence="2">SsimulansLFYP27</strain>
    </source>
</reference>
<dbReference type="InterPro" id="IPR013094">
    <property type="entry name" value="AB_hydrolase_3"/>
</dbReference>
<dbReference type="PANTHER" id="PTHR23024">
    <property type="entry name" value="ARYLACETAMIDE DEACETYLASE"/>
    <property type="match status" value="1"/>
</dbReference>
<proteinExistence type="predicted"/>
<dbReference type="Gene3D" id="3.40.50.1820">
    <property type="entry name" value="alpha/beta hydrolase"/>
    <property type="match status" value="1"/>
</dbReference>
<evidence type="ECO:0000259" key="1">
    <source>
        <dbReference type="Pfam" id="PF07859"/>
    </source>
</evidence>
<sequence length="272" mass="31004">MLSETKHITTQGQFQLTQLITPAQNEPKGIILYFHGGGLIFGQPDDLPQAYVDLLTEDFTIISADYRLAPESNIDTIMNDALTQFDDVKANHPDLPIFLFGRSAGSFLSLIIASKRDVQGILDFYGYSRFHVPQFLRANPQYKAMSQQITPELLNNMIQTEPLTQGDLQTRYLIYLYARGQNEWLKLLGIQQSTDATYNIAPKTLKAFPPTFIVHGKQDPDVPFGEAQHLDRNIPETKFIAFDNKDHDFDREVNDFNLDIYQQAKTFLLNLV</sequence>
<protein>
    <submittedName>
        <fullName evidence="2">Alpha/beta hydrolase fold protein</fullName>
    </submittedName>
</protein>
<organism evidence="2">
    <name type="scientific">Staphylococcus simulans</name>
    <dbReference type="NCBI Taxonomy" id="1286"/>
    <lineage>
        <taxon>Bacteria</taxon>
        <taxon>Bacillati</taxon>
        <taxon>Bacillota</taxon>
        <taxon>Bacilli</taxon>
        <taxon>Bacillales</taxon>
        <taxon>Staphylococcaceae</taxon>
        <taxon>Staphylococcus</taxon>
    </lineage>
</organism>
<dbReference type="EMBL" id="CACRUO010000031">
    <property type="protein sequence ID" value="VYU09159.1"/>
    <property type="molecule type" value="Genomic_DNA"/>
</dbReference>
<dbReference type="PANTHER" id="PTHR23024:SF339">
    <property type="entry name" value="ALPHA_BETA HYDROLASE FOLD-3 DOMAIN-CONTAINING PROTEIN"/>
    <property type="match status" value="1"/>
</dbReference>
<feature type="domain" description="Alpha/beta hydrolase fold-3" evidence="1">
    <location>
        <begin position="31"/>
        <end position="249"/>
    </location>
</feature>
<gene>
    <name evidence="2" type="ORF">SSLFYP27_01400</name>
</gene>
<evidence type="ECO:0000313" key="2">
    <source>
        <dbReference type="EMBL" id="VYU09159.1"/>
    </source>
</evidence>
<dbReference type="AlphaFoldDB" id="A0A6N3C290"/>
<dbReference type="GO" id="GO:0016787">
    <property type="term" value="F:hydrolase activity"/>
    <property type="evidence" value="ECO:0007669"/>
    <property type="project" value="UniProtKB-KW"/>
</dbReference>
<accession>A0A6N3C290</accession>
<name>A0A6N3C290_STASI</name>
<keyword evidence="2" id="KW-0378">Hydrolase</keyword>
<dbReference type="SUPFAM" id="SSF53474">
    <property type="entry name" value="alpha/beta-Hydrolases"/>
    <property type="match status" value="1"/>
</dbReference>
<dbReference type="InterPro" id="IPR029058">
    <property type="entry name" value="AB_hydrolase_fold"/>
</dbReference>
<dbReference type="InterPro" id="IPR050466">
    <property type="entry name" value="Carboxylest/Gibb_receptor"/>
</dbReference>